<protein>
    <submittedName>
        <fullName evidence="7">Uncharacterized protein</fullName>
    </submittedName>
</protein>
<dbReference type="PANTHER" id="PTHR11040">
    <property type="entry name" value="ZINC/IRON TRANSPORTER"/>
    <property type="match status" value="1"/>
</dbReference>
<keyword evidence="2 6" id="KW-0812">Transmembrane</keyword>
<feature type="region of interest" description="Disordered" evidence="5">
    <location>
        <begin position="277"/>
        <end position="306"/>
    </location>
</feature>
<evidence type="ECO:0000256" key="4">
    <source>
        <dbReference type="ARBA" id="ARBA00023136"/>
    </source>
</evidence>
<evidence type="ECO:0000313" key="7">
    <source>
        <dbReference type="EMBL" id="JAI62164.1"/>
    </source>
</evidence>
<feature type="compositionally biased region" description="Polar residues" evidence="5">
    <location>
        <begin position="284"/>
        <end position="296"/>
    </location>
</feature>
<organism evidence="7">
    <name type="scientific">Scylla olivacea</name>
    <name type="common">Orange mud crab</name>
    <name type="synonym">Cancer olivacea</name>
    <dbReference type="NCBI Taxonomy" id="85551"/>
    <lineage>
        <taxon>Eukaryota</taxon>
        <taxon>Metazoa</taxon>
        <taxon>Ecdysozoa</taxon>
        <taxon>Arthropoda</taxon>
        <taxon>Crustacea</taxon>
        <taxon>Multicrustacea</taxon>
        <taxon>Malacostraca</taxon>
        <taxon>Eumalacostraca</taxon>
        <taxon>Eucarida</taxon>
        <taxon>Decapoda</taxon>
        <taxon>Pleocyemata</taxon>
        <taxon>Brachyura</taxon>
        <taxon>Eubrachyura</taxon>
        <taxon>Portunoidea</taxon>
        <taxon>Portunidae</taxon>
        <taxon>Portuninae</taxon>
        <taxon>Scylla</taxon>
    </lineage>
</organism>
<evidence type="ECO:0000256" key="3">
    <source>
        <dbReference type="ARBA" id="ARBA00022989"/>
    </source>
</evidence>
<feature type="transmembrane region" description="Helical" evidence="6">
    <location>
        <begin position="155"/>
        <end position="172"/>
    </location>
</feature>
<proteinExistence type="predicted"/>
<feature type="transmembrane region" description="Helical" evidence="6">
    <location>
        <begin position="184"/>
        <end position="208"/>
    </location>
</feature>
<evidence type="ECO:0000256" key="6">
    <source>
        <dbReference type="SAM" id="Phobius"/>
    </source>
</evidence>
<comment type="subcellular location">
    <subcellularLocation>
        <location evidence="1">Membrane</location>
        <topology evidence="1">Multi-pass membrane protein</topology>
    </subcellularLocation>
</comment>
<sequence>MLSLVATKAVVLVLMLVLTLAMGLLPLYVYKVLARRLNQVTHEGPATVEEAQKEARTRRRSSRVSELRQSTSSVLGVTVIKEVKGYLNGSFEGEEATPDSEKNDEASNSVHIHHRQDQVTPGLSLVGTLMVVTALSFHGVMEGLAIGLEESNRDIWTLFAALCCHKVILAFSMSMELLQAGMKLYPFLLSVTIFSLASPLGGLIGALVTGFSDQESVAGILAPTFLQAVSGGAILYVTFCEVLQRERTKPMNGFLKFLALLLGFGIMAALEAVSGHEHGHHGTGNDSDMTTTSPVLCSSPPLPEPI</sequence>
<feature type="transmembrane region" description="Helical" evidence="6">
    <location>
        <begin position="220"/>
        <end position="242"/>
    </location>
</feature>
<evidence type="ECO:0000256" key="1">
    <source>
        <dbReference type="ARBA" id="ARBA00004141"/>
    </source>
</evidence>
<evidence type="ECO:0000256" key="2">
    <source>
        <dbReference type="ARBA" id="ARBA00022692"/>
    </source>
</evidence>
<feature type="transmembrane region" description="Helical" evidence="6">
    <location>
        <begin position="254"/>
        <end position="273"/>
    </location>
</feature>
<dbReference type="PANTHER" id="PTHR11040:SF203">
    <property type="entry name" value="FI18611P1-RELATED"/>
    <property type="match status" value="1"/>
</dbReference>
<dbReference type="GO" id="GO:0005886">
    <property type="term" value="C:plasma membrane"/>
    <property type="evidence" value="ECO:0007669"/>
    <property type="project" value="TreeGrafter"/>
</dbReference>
<dbReference type="Pfam" id="PF02535">
    <property type="entry name" value="Zip"/>
    <property type="match status" value="1"/>
</dbReference>
<name>A0A0P4W181_SCYOL</name>
<feature type="transmembrane region" description="Helical" evidence="6">
    <location>
        <begin position="6"/>
        <end position="30"/>
    </location>
</feature>
<accession>A0A0P4W181</accession>
<evidence type="ECO:0000256" key="5">
    <source>
        <dbReference type="SAM" id="MobiDB-lite"/>
    </source>
</evidence>
<dbReference type="GO" id="GO:0005385">
    <property type="term" value="F:zinc ion transmembrane transporter activity"/>
    <property type="evidence" value="ECO:0007669"/>
    <property type="project" value="TreeGrafter"/>
</dbReference>
<feature type="transmembrane region" description="Helical" evidence="6">
    <location>
        <begin position="122"/>
        <end position="140"/>
    </location>
</feature>
<feature type="region of interest" description="Disordered" evidence="5">
    <location>
        <begin position="48"/>
        <end position="67"/>
    </location>
</feature>
<keyword evidence="4 6" id="KW-0472">Membrane</keyword>
<keyword evidence="3 6" id="KW-1133">Transmembrane helix</keyword>
<reference evidence="7" key="1">
    <citation type="submission" date="2015-09" db="EMBL/GenBank/DDBJ databases">
        <title>Scylla olivacea transcriptome.</title>
        <authorList>
            <person name="Ikhwanuddin M."/>
        </authorList>
    </citation>
    <scope>NUCLEOTIDE SEQUENCE</scope>
</reference>
<dbReference type="AlphaFoldDB" id="A0A0P4W181"/>
<dbReference type="EMBL" id="GDRN01080664">
    <property type="protein sequence ID" value="JAI62164.1"/>
    <property type="molecule type" value="Transcribed_RNA"/>
</dbReference>
<dbReference type="InterPro" id="IPR003689">
    <property type="entry name" value="ZIP"/>
</dbReference>